<organism evidence="1 2">
    <name type="scientific">Candidatus Scatocola faecipullorum</name>
    <dbReference type="NCBI Taxonomy" id="2840917"/>
    <lineage>
        <taxon>Bacteria</taxon>
        <taxon>Pseudomonadati</taxon>
        <taxon>Pseudomonadota</taxon>
        <taxon>Alphaproteobacteria</taxon>
        <taxon>Rhodospirillales</taxon>
        <taxon>Rhodospirillaceae</taxon>
        <taxon>Rhodospirillaceae incertae sedis</taxon>
        <taxon>Candidatus Scatocola</taxon>
    </lineage>
</organism>
<accession>A0A9D1M3E5</accession>
<dbReference type="Proteomes" id="UP000824107">
    <property type="component" value="Unassembled WGS sequence"/>
</dbReference>
<dbReference type="EMBL" id="DVNC01000021">
    <property type="protein sequence ID" value="HIU52887.1"/>
    <property type="molecule type" value="Genomic_DNA"/>
</dbReference>
<gene>
    <name evidence="1" type="ORF">IAD20_02275</name>
</gene>
<name>A0A9D1M3E5_9PROT</name>
<comment type="caution">
    <text evidence="1">The sequence shown here is derived from an EMBL/GenBank/DDBJ whole genome shotgun (WGS) entry which is preliminary data.</text>
</comment>
<reference evidence="1" key="2">
    <citation type="journal article" date="2021" name="PeerJ">
        <title>Extensive microbial diversity within the chicken gut microbiome revealed by metagenomics and culture.</title>
        <authorList>
            <person name="Gilroy R."/>
            <person name="Ravi A."/>
            <person name="Getino M."/>
            <person name="Pursley I."/>
            <person name="Horton D.L."/>
            <person name="Alikhan N.F."/>
            <person name="Baker D."/>
            <person name="Gharbi K."/>
            <person name="Hall N."/>
            <person name="Watson M."/>
            <person name="Adriaenssens E.M."/>
            <person name="Foster-Nyarko E."/>
            <person name="Jarju S."/>
            <person name="Secka A."/>
            <person name="Antonio M."/>
            <person name="Oren A."/>
            <person name="Chaudhuri R.R."/>
            <person name="La Ragione R."/>
            <person name="Hildebrand F."/>
            <person name="Pallen M.J."/>
        </authorList>
    </citation>
    <scope>NUCLEOTIDE SEQUENCE</scope>
    <source>
        <strain evidence="1">ChiW3-316</strain>
    </source>
</reference>
<evidence type="ECO:0000313" key="1">
    <source>
        <dbReference type="EMBL" id="HIU52887.1"/>
    </source>
</evidence>
<proteinExistence type="predicted"/>
<feature type="non-terminal residue" evidence="1">
    <location>
        <position position="1"/>
    </location>
</feature>
<evidence type="ECO:0000313" key="2">
    <source>
        <dbReference type="Proteomes" id="UP000824107"/>
    </source>
</evidence>
<protein>
    <submittedName>
        <fullName evidence="1">Uncharacterized protein</fullName>
    </submittedName>
</protein>
<dbReference type="Pfam" id="PF20585">
    <property type="entry name" value="Pectate_lyase_5"/>
    <property type="match status" value="1"/>
</dbReference>
<dbReference type="InterPro" id="IPR046776">
    <property type="entry name" value="Pectate_lyase_5"/>
</dbReference>
<reference evidence="1" key="1">
    <citation type="submission" date="2020-10" db="EMBL/GenBank/DDBJ databases">
        <authorList>
            <person name="Gilroy R."/>
        </authorList>
    </citation>
    <scope>NUCLEOTIDE SEQUENCE</scope>
    <source>
        <strain evidence="1">ChiW3-316</strain>
    </source>
</reference>
<sequence length="405" mass="44967">VCDPKFQYDSSNCTGDKVLTGNSCGGKYEGCTSPCGSEFNYAKSDNYLAYGEECDGKKEHMWDYSFEDYIFSEIACKSNLTNCQSKSTNFSYADKNINITFKYYEPTAAQKNSEEVVVTDCTGFYKALNNPDIFNIKVSGQLTCTKQGDYMTTYVTASDKHIYGSSKNSAKLTFTETAQSYITGTNLVLSDITIDVSNGKGSPLFNSHNSFTVLNNVDIYVNSAFHESLYLKSGQNNFHISKGAYVERPFGYMVIDEDASLAVDNSSDKQYQTLSYIAMIVLGDINNPFNSSERGISAQELYIQGNNKRFDYWLTLNKGKYIKIWNYYSVDGIYIVGNNSEADCDSGSNVSVAVGDNSIMNIRSGVNSIAMGKNAKLTGYSSSISPANYSGEYTYYTTKDYSVFR</sequence>
<dbReference type="AlphaFoldDB" id="A0A9D1M3E5"/>